<dbReference type="InterPro" id="IPR011764">
    <property type="entry name" value="Biotin_carboxylation_dom"/>
</dbReference>
<dbReference type="InterPro" id="IPR011054">
    <property type="entry name" value="Rudment_hybrid_motif"/>
</dbReference>
<keyword evidence="6 16" id="KW-0436">Ligase</keyword>
<evidence type="ECO:0000256" key="11">
    <source>
        <dbReference type="ARBA" id="ARBA00022842"/>
    </source>
</evidence>
<proteinExistence type="predicted"/>
<dbReference type="FunFam" id="3.30.1490.20:FF:000018">
    <property type="entry name" value="Biotin carboxylase"/>
    <property type="match status" value="1"/>
</dbReference>
<reference evidence="20" key="1">
    <citation type="submission" date="2016-10" db="EMBL/GenBank/DDBJ databases">
        <authorList>
            <person name="Varghese N."/>
        </authorList>
    </citation>
    <scope>NUCLEOTIDE SEQUENCE [LARGE SCALE GENOMIC DNA]</scope>
    <source>
        <strain evidence="20">DSM 17980</strain>
    </source>
</reference>
<evidence type="ECO:0000256" key="7">
    <source>
        <dbReference type="ARBA" id="ARBA00022723"/>
    </source>
</evidence>
<dbReference type="InterPro" id="IPR051602">
    <property type="entry name" value="ACC_Biotin_Carboxylase"/>
</dbReference>
<evidence type="ECO:0000256" key="8">
    <source>
        <dbReference type="ARBA" id="ARBA00022741"/>
    </source>
</evidence>
<keyword evidence="5 16" id="KW-0444">Lipid biosynthesis</keyword>
<dbReference type="PROSITE" id="PS00866">
    <property type="entry name" value="CPSASE_1"/>
    <property type="match status" value="1"/>
</dbReference>
<dbReference type="UniPathway" id="UPA00655">
    <property type="reaction ID" value="UER00711"/>
</dbReference>
<dbReference type="GO" id="GO:0006633">
    <property type="term" value="P:fatty acid biosynthetic process"/>
    <property type="evidence" value="ECO:0007669"/>
    <property type="project" value="UniProtKB-KW"/>
</dbReference>
<dbReference type="NCBIfam" id="TIGR00514">
    <property type="entry name" value="accC"/>
    <property type="match status" value="1"/>
</dbReference>
<keyword evidence="16" id="KW-0443">Lipid metabolism</keyword>
<evidence type="ECO:0000256" key="3">
    <source>
        <dbReference type="ARBA" id="ARBA00011750"/>
    </source>
</evidence>
<organism evidence="19 20">
    <name type="scientific">Alicyclobacillus macrosporangiidus</name>
    <dbReference type="NCBI Taxonomy" id="392015"/>
    <lineage>
        <taxon>Bacteria</taxon>
        <taxon>Bacillati</taxon>
        <taxon>Bacillota</taxon>
        <taxon>Bacilli</taxon>
        <taxon>Bacillales</taxon>
        <taxon>Alicyclobacillaceae</taxon>
        <taxon>Alicyclobacillus</taxon>
    </lineage>
</organism>
<dbReference type="SUPFAM" id="SSF52440">
    <property type="entry name" value="PreATP-grasp domain"/>
    <property type="match status" value="1"/>
</dbReference>
<dbReference type="InterPro" id="IPR005479">
    <property type="entry name" value="CPAse_ATP-bd"/>
</dbReference>
<dbReference type="Gene3D" id="3.30.470.20">
    <property type="entry name" value="ATP-grasp fold, B domain"/>
    <property type="match status" value="1"/>
</dbReference>
<comment type="pathway">
    <text evidence="2 16">Lipid metabolism; malonyl-CoA biosynthesis; malonyl-CoA from acetyl-CoA: step 1/1.</text>
</comment>
<dbReference type="SUPFAM" id="SSF51246">
    <property type="entry name" value="Rudiment single hybrid motif"/>
    <property type="match status" value="1"/>
</dbReference>
<name>A0A1I7JXL7_9BACL</name>
<dbReference type="RefSeq" id="WP_074953159.1">
    <property type="nucleotide sequence ID" value="NZ_FPBV01000012.1"/>
</dbReference>
<keyword evidence="7" id="KW-0479">Metal-binding</keyword>
<keyword evidence="8 15" id="KW-0547">Nucleotide-binding</keyword>
<dbReference type="Pfam" id="PF00289">
    <property type="entry name" value="Biotin_carb_N"/>
    <property type="match status" value="1"/>
</dbReference>
<dbReference type="SUPFAM" id="SSF56059">
    <property type="entry name" value="Glutathione synthetase ATP-binding domain-like"/>
    <property type="match status" value="1"/>
</dbReference>
<evidence type="ECO:0000259" key="17">
    <source>
        <dbReference type="PROSITE" id="PS50975"/>
    </source>
</evidence>
<evidence type="ECO:0000256" key="14">
    <source>
        <dbReference type="ARBA" id="ARBA00048600"/>
    </source>
</evidence>
<dbReference type="FunFam" id="3.30.470.20:FF:000028">
    <property type="entry name" value="Methylcrotonoyl-CoA carboxylase subunit alpha, mitochondrial"/>
    <property type="match status" value="1"/>
</dbReference>
<dbReference type="PANTHER" id="PTHR48095">
    <property type="entry name" value="PYRUVATE CARBOXYLASE SUBUNIT A"/>
    <property type="match status" value="1"/>
</dbReference>
<protein>
    <recommendedName>
        <fullName evidence="4 16">Biotin carboxylase</fullName>
        <ecNumber evidence="4 16">6.3.4.14</ecNumber>
    </recommendedName>
    <alternativeName>
        <fullName evidence="16">Acetyl-coenzyme A carboxylase biotin carboxylase subunit A</fullName>
    </alternativeName>
</protein>
<dbReference type="PROSITE" id="PS50975">
    <property type="entry name" value="ATP_GRASP"/>
    <property type="match status" value="1"/>
</dbReference>
<evidence type="ECO:0000256" key="2">
    <source>
        <dbReference type="ARBA" id="ARBA00004956"/>
    </source>
</evidence>
<dbReference type="STRING" id="392015.SAMN05421543_11293"/>
<evidence type="ECO:0000256" key="1">
    <source>
        <dbReference type="ARBA" id="ARBA00003761"/>
    </source>
</evidence>
<dbReference type="GO" id="GO:0004075">
    <property type="term" value="F:biotin carboxylase activity"/>
    <property type="evidence" value="ECO:0007669"/>
    <property type="project" value="UniProtKB-EC"/>
</dbReference>
<evidence type="ECO:0000313" key="20">
    <source>
        <dbReference type="Proteomes" id="UP000183508"/>
    </source>
</evidence>
<evidence type="ECO:0000256" key="5">
    <source>
        <dbReference type="ARBA" id="ARBA00022516"/>
    </source>
</evidence>
<dbReference type="FunFam" id="3.40.50.20:FF:000010">
    <property type="entry name" value="Propionyl-CoA carboxylase subunit alpha"/>
    <property type="match status" value="1"/>
</dbReference>
<dbReference type="InterPro" id="IPR016185">
    <property type="entry name" value="PreATP-grasp_dom_sf"/>
</dbReference>
<evidence type="ECO:0000256" key="13">
    <source>
        <dbReference type="ARBA" id="ARBA00023267"/>
    </source>
</evidence>
<keyword evidence="20" id="KW-1185">Reference proteome</keyword>
<dbReference type="PROSITE" id="PS50979">
    <property type="entry name" value="BC"/>
    <property type="match status" value="1"/>
</dbReference>
<dbReference type="OrthoDB" id="9807469at2"/>
<dbReference type="Pfam" id="PF02785">
    <property type="entry name" value="Biotin_carb_C"/>
    <property type="match status" value="1"/>
</dbReference>
<evidence type="ECO:0000256" key="16">
    <source>
        <dbReference type="RuleBase" id="RU365063"/>
    </source>
</evidence>
<comment type="subunit">
    <text evidence="3 16">Acetyl-CoA carboxylase is a heterohexamer of biotin carboxyl carrier protein, biotin carboxylase and the two subunits of carboxyl transferase in a 2:2 complex.</text>
</comment>
<keyword evidence="9 16" id="KW-0276">Fatty acid metabolism</keyword>
<dbReference type="InterPro" id="IPR004549">
    <property type="entry name" value="Acetyl_CoA_COase_biotin_COase"/>
</dbReference>
<evidence type="ECO:0000259" key="18">
    <source>
        <dbReference type="PROSITE" id="PS50979"/>
    </source>
</evidence>
<keyword evidence="13 16" id="KW-0092">Biotin</keyword>
<keyword evidence="11" id="KW-0460">Magnesium</keyword>
<evidence type="ECO:0000256" key="4">
    <source>
        <dbReference type="ARBA" id="ARBA00013263"/>
    </source>
</evidence>
<comment type="function">
    <text evidence="1 16">This protein is a component of the acetyl coenzyme A carboxylase complex; first, biotin carboxylase catalyzes the carboxylation of the carrier protein and then the transcarboxylase transfers the carboxyl group to form malonyl-CoA.</text>
</comment>
<dbReference type="GO" id="GO:0005524">
    <property type="term" value="F:ATP binding"/>
    <property type="evidence" value="ECO:0007669"/>
    <property type="project" value="UniProtKB-UniRule"/>
</dbReference>
<dbReference type="EC" id="6.3.4.14" evidence="4 16"/>
<sequence>MFKRVLIANRGEIAVRVIRACRELGIETVAVYSEADRDALHVQMADEAYCIGPAPSRQSYLHIPSIMSVATLTGVDAIHPGYGFLSENPDFAEVCEACGITFIGPSARAIEAMGDKSRAKETMRRAGVPTVPGSDGLLADADEAVALAEQVGYPVVIKATAGGGGKGIRIVRDPDALRQAVTTAQREAETAFGNAGVYLEKYIERMRHVEVQVLADRHGNVIHLGERDCSVQRRLQKLVEESPCPVLSPETRAAMGAAAVAAARAVGYVGAGTVEFIYTPEGDFYFMEMNTRIQVEHPVTEWVTGIDLVREQILAAAGEPLSVRQEDVVLSGHAIECRINAEDPERNFMPSPGKIEAYLPPGGMGVRVDSAAYPGYVVPPTYDSMIAKLIVWAPTREQAIDRMLRALGEFRIEGVRTTIPFHQRLLRHEKFRSGDVTTRFLEEYPVL</sequence>
<comment type="catalytic activity">
    <reaction evidence="14 16">
        <text>N(6)-biotinyl-L-lysyl-[protein] + hydrogencarbonate + ATP = N(6)-carboxybiotinyl-L-lysyl-[protein] + ADP + phosphate + H(+)</text>
        <dbReference type="Rhea" id="RHEA:13501"/>
        <dbReference type="Rhea" id="RHEA-COMP:10505"/>
        <dbReference type="Rhea" id="RHEA-COMP:10506"/>
        <dbReference type="ChEBI" id="CHEBI:15378"/>
        <dbReference type="ChEBI" id="CHEBI:17544"/>
        <dbReference type="ChEBI" id="CHEBI:30616"/>
        <dbReference type="ChEBI" id="CHEBI:43474"/>
        <dbReference type="ChEBI" id="CHEBI:83144"/>
        <dbReference type="ChEBI" id="CHEBI:83145"/>
        <dbReference type="ChEBI" id="CHEBI:456216"/>
        <dbReference type="EC" id="6.3.4.14"/>
    </reaction>
</comment>
<feature type="domain" description="ATP-grasp" evidence="17">
    <location>
        <begin position="120"/>
        <end position="317"/>
    </location>
</feature>
<dbReference type="EMBL" id="FPBV01000012">
    <property type="protein sequence ID" value="SFU89937.1"/>
    <property type="molecule type" value="Genomic_DNA"/>
</dbReference>
<gene>
    <name evidence="19" type="ORF">SAMN05421543_11293</name>
</gene>
<evidence type="ECO:0000256" key="10">
    <source>
        <dbReference type="ARBA" id="ARBA00022840"/>
    </source>
</evidence>
<dbReference type="PROSITE" id="PS00867">
    <property type="entry name" value="CPSASE_2"/>
    <property type="match status" value="1"/>
</dbReference>
<dbReference type="NCBIfam" id="NF006367">
    <property type="entry name" value="PRK08591.1"/>
    <property type="match status" value="1"/>
</dbReference>
<dbReference type="InterPro" id="IPR005482">
    <property type="entry name" value="Biotin_COase_C"/>
</dbReference>
<evidence type="ECO:0000256" key="12">
    <source>
        <dbReference type="ARBA" id="ARBA00023160"/>
    </source>
</evidence>
<dbReference type="InterPro" id="IPR011761">
    <property type="entry name" value="ATP-grasp"/>
</dbReference>
<evidence type="ECO:0000256" key="6">
    <source>
        <dbReference type="ARBA" id="ARBA00022598"/>
    </source>
</evidence>
<dbReference type="GO" id="GO:0046872">
    <property type="term" value="F:metal ion binding"/>
    <property type="evidence" value="ECO:0007669"/>
    <property type="project" value="UniProtKB-KW"/>
</dbReference>
<dbReference type="SMART" id="SM00878">
    <property type="entry name" value="Biotin_carb_C"/>
    <property type="match status" value="1"/>
</dbReference>
<accession>A0A1I7JXL7</accession>
<dbReference type="eggNOG" id="COG0439">
    <property type="taxonomic scope" value="Bacteria"/>
</dbReference>
<dbReference type="InterPro" id="IPR005481">
    <property type="entry name" value="BC-like_N"/>
</dbReference>
<evidence type="ECO:0000256" key="15">
    <source>
        <dbReference type="PROSITE-ProRule" id="PRU00409"/>
    </source>
</evidence>
<dbReference type="SMART" id="SM01209">
    <property type="entry name" value="GARS_A"/>
    <property type="match status" value="1"/>
</dbReference>
<dbReference type="GO" id="GO:2001295">
    <property type="term" value="P:malonyl-CoA biosynthetic process"/>
    <property type="evidence" value="ECO:0007669"/>
    <property type="project" value="UniProtKB-UniPathway"/>
</dbReference>
<keyword evidence="10 15" id="KW-0067">ATP-binding</keyword>
<dbReference type="PANTHER" id="PTHR48095:SF2">
    <property type="entry name" value="BIOTIN CARBOXYLASE, CHLOROPLASTIC"/>
    <property type="match status" value="1"/>
</dbReference>
<evidence type="ECO:0000256" key="9">
    <source>
        <dbReference type="ARBA" id="ARBA00022832"/>
    </source>
</evidence>
<feature type="domain" description="Biotin carboxylation" evidence="18">
    <location>
        <begin position="1"/>
        <end position="446"/>
    </location>
</feature>
<evidence type="ECO:0000313" key="19">
    <source>
        <dbReference type="EMBL" id="SFU89937.1"/>
    </source>
</evidence>
<dbReference type="Pfam" id="PF02786">
    <property type="entry name" value="CPSase_L_D2"/>
    <property type="match status" value="1"/>
</dbReference>
<keyword evidence="12 16" id="KW-0275">Fatty acid biosynthesis</keyword>
<dbReference type="Proteomes" id="UP000183508">
    <property type="component" value="Unassembled WGS sequence"/>
</dbReference>
<dbReference type="AlphaFoldDB" id="A0A1I7JXL7"/>